<name>A0A6C0E2U4_9ZZZZ</name>
<protein>
    <submittedName>
        <fullName evidence="1">Uncharacterized protein</fullName>
    </submittedName>
</protein>
<dbReference type="AlphaFoldDB" id="A0A6C0E2U4"/>
<proteinExistence type="predicted"/>
<organism evidence="1">
    <name type="scientific">viral metagenome</name>
    <dbReference type="NCBI Taxonomy" id="1070528"/>
    <lineage>
        <taxon>unclassified sequences</taxon>
        <taxon>metagenomes</taxon>
        <taxon>organismal metagenomes</taxon>
    </lineage>
</organism>
<sequence length="308" mass="36280">MANINLTLDALCKFIEDNKNKINKKNISYLEKLSNEEAEYKINYVDTNKKATIFPLKARLDNILHSIAKKNNFVRYGVLSIVKSFPETDISFVSSIIALLIENFIKFKEAEQQEIIETFMRKIYKDVKEKYKEFNYNKLGWVSKEFYSHIKEFVIGRDTMRYIADYLNINILIIELFDDNIKYIGRETFVKYRKSLILIKHKEEHYEPVFCDTNSELINKLIDTPMFVEKIDCNFNNKTEDNKFNVGNDDLEVKEEKMEKVIVTEENSFADLKDIGKRLGIKLTHIKNGKQGMKTKSDLIKEIMDVQI</sequence>
<accession>A0A6C0E2U4</accession>
<reference evidence="1" key="1">
    <citation type="journal article" date="2020" name="Nature">
        <title>Giant virus diversity and host interactions through global metagenomics.</title>
        <authorList>
            <person name="Schulz F."/>
            <person name="Roux S."/>
            <person name="Paez-Espino D."/>
            <person name="Jungbluth S."/>
            <person name="Walsh D.A."/>
            <person name="Denef V.J."/>
            <person name="McMahon K.D."/>
            <person name="Konstantinidis K.T."/>
            <person name="Eloe-Fadrosh E.A."/>
            <person name="Kyrpides N.C."/>
            <person name="Woyke T."/>
        </authorList>
    </citation>
    <scope>NUCLEOTIDE SEQUENCE</scope>
    <source>
        <strain evidence="1">GVMAG-M-3300023179-103</strain>
    </source>
</reference>
<evidence type="ECO:0000313" key="1">
    <source>
        <dbReference type="EMBL" id="QHT21725.1"/>
    </source>
</evidence>
<dbReference type="EMBL" id="MN739696">
    <property type="protein sequence ID" value="QHT21725.1"/>
    <property type="molecule type" value="Genomic_DNA"/>
</dbReference>